<dbReference type="AlphaFoldDB" id="A0A8W8NVD5"/>
<evidence type="ECO:0000313" key="3">
    <source>
        <dbReference type="Proteomes" id="UP000005408"/>
    </source>
</evidence>
<keyword evidence="3" id="KW-1185">Reference proteome</keyword>
<keyword evidence="1" id="KW-0472">Membrane</keyword>
<proteinExistence type="predicted"/>
<sequence>MCEKIPVIENIVWSSNLPVSLPHCVSRSAPGHSGPVKVIQGAATLALPRFECCSWEPVICVDMSVNYSYILFLLTIFICTIISLTVAFPLDELEVIQAPEEWSISENSDDLIKRDCAGFPCMYTHMAEKAGRASLFRALARIIDDCAADPRCNPGRRKRSVLRMLRK</sequence>
<dbReference type="EnsemblMetazoa" id="G6932.1">
    <property type="protein sequence ID" value="G6932.1:cds"/>
    <property type="gene ID" value="G6932"/>
</dbReference>
<keyword evidence="1" id="KW-1133">Transmembrane helix</keyword>
<protein>
    <submittedName>
        <fullName evidence="2">Uncharacterized protein</fullName>
    </submittedName>
</protein>
<name>A0A8W8NVD5_MAGGI</name>
<organism evidence="2 3">
    <name type="scientific">Magallana gigas</name>
    <name type="common">Pacific oyster</name>
    <name type="synonym">Crassostrea gigas</name>
    <dbReference type="NCBI Taxonomy" id="29159"/>
    <lineage>
        <taxon>Eukaryota</taxon>
        <taxon>Metazoa</taxon>
        <taxon>Spiralia</taxon>
        <taxon>Lophotrochozoa</taxon>
        <taxon>Mollusca</taxon>
        <taxon>Bivalvia</taxon>
        <taxon>Autobranchia</taxon>
        <taxon>Pteriomorphia</taxon>
        <taxon>Ostreida</taxon>
        <taxon>Ostreoidea</taxon>
        <taxon>Ostreidae</taxon>
        <taxon>Magallana</taxon>
    </lineage>
</organism>
<accession>A0A8W8NVD5</accession>
<evidence type="ECO:0000313" key="2">
    <source>
        <dbReference type="EnsemblMetazoa" id="G6932.1:cds"/>
    </source>
</evidence>
<feature type="transmembrane region" description="Helical" evidence="1">
    <location>
        <begin position="67"/>
        <end position="88"/>
    </location>
</feature>
<evidence type="ECO:0000256" key="1">
    <source>
        <dbReference type="SAM" id="Phobius"/>
    </source>
</evidence>
<dbReference type="Proteomes" id="UP000005408">
    <property type="component" value="Unassembled WGS sequence"/>
</dbReference>
<keyword evidence="1" id="KW-0812">Transmembrane</keyword>
<reference evidence="2" key="1">
    <citation type="submission" date="2022-08" db="UniProtKB">
        <authorList>
            <consortium name="EnsemblMetazoa"/>
        </authorList>
    </citation>
    <scope>IDENTIFICATION</scope>
    <source>
        <strain evidence="2">05x7-T-G4-1.051#20</strain>
    </source>
</reference>